<sequence length="270" mass="28119">MTSTGDSAGRPWVGRTFQHHDTAYADDDGSAPPAFLAAAAAVRDGSASVAGVVEALRESRLLVPLVAEAGDTETVDGRTVDKSQELSIVAVAGPDGAPILPMTSSADAMRAWRPDARPVPASIERCAAAALEDAGRIVIDPGSPTQVVLRRSALVALLTGDPWMPPHEHPVVQAEIVGPLLRVDGIEAVALADADPAASLAGRELEVRAVASPGVDRQTVQAAFERTVAAIGARRASWQDAVTDVAIEVVWLTQPTRIASGEHVAVYRAR</sequence>
<protein>
    <submittedName>
        <fullName evidence="2">SseB protein N-terminal domain-containing protein</fullName>
    </submittedName>
</protein>
<reference evidence="3" key="1">
    <citation type="submission" date="2016-10" db="EMBL/GenBank/DDBJ databases">
        <authorList>
            <person name="Varghese N."/>
            <person name="Submissions S."/>
        </authorList>
    </citation>
    <scope>NUCLEOTIDE SEQUENCE [LARGE SCALE GENOMIC DNA]</scope>
    <source>
        <strain evidence="3">DSM 22002</strain>
    </source>
</reference>
<dbReference type="OrthoDB" id="5188303at2"/>
<proteinExistence type="predicted"/>
<evidence type="ECO:0000313" key="3">
    <source>
        <dbReference type="Proteomes" id="UP000198822"/>
    </source>
</evidence>
<keyword evidence="3" id="KW-1185">Reference proteome</keyword>
<dbReference type="Pfam" id="PF07179">
    <property type="entry name" value="SseB"/>
    <property type="match status" value="1"/>
</dbReference>
<dbReference type="InterPro" id="IPR009839">
    <property type="entry name" value="SseB_N"/>
</dbReference>
<dbReference type="Proteomes" id="UP000198822">
    <property type="component" value="Chromosome I"/>
</dbReference>
<dbReference type="STRING" id="399736.SAMN04489720_0439"/>
<name>A0A1G8ALR5_9MICO</name>
<gene>
    <name evidence="2" type="ORF">SAMN04489720_0439</name>
</gene>
<dbReference type="AlphaFoldDB" id="A0A1G8ALR5"/>
<feature type="domain" description="SseB protein N-terminal" evidence="1">
    <location>
        <begin position="36"/>
        <end position="154"/>
    </location>
</feature>
<evidence type="ECO:0000259" key="1">
    <source>
        <dbReference type="Pfam" id="PF07179"/>
    </source>
</evidence>
<dbReference type="RefSeq" id="WP_092502027.1">
    <property type="nucleotide sequence ID" value="NZ_LT629695.1"/>
</dbReference>
<organism evidence="2 3">
    <name type="scientific">Agrococcus jejuensis</name>
    <dbReference type="NCBI Taxonomy" id="399736"/>
    <lineage>
        <taxon>Bacteria</taxon>
        <taxon>Bacillati</taxon>
        <taxon>Actinomycetota</taxon>
        <taxon>Actinomycetes</taxon>
        <taxon>Micrococcales</taxon>
        <taxon>Microbacteriaceae</taxon>
        <taxon>Agrococcus</taxon>
    </lineage>
</organism>
<dbReference type="EMBL" id="LT629695">
    <property type="protein sequence ID" value="SDH21799.1"/>
    <property type="molecule type" value="Genomic_DNA"/>
</dbReference>
<evidence type="ECO:0000313" key="2">
    <source>
        <dbReference type="EMBL" id="SDH21799.1"/>
    </source>
</evidence>
<accession>A0A1G8ALR5</accession>